<dbReference type="PANTHER" id="PTHR33254:SF16">
    <property type="entry name" value="BLR3842 PROTEIN"/>
    <property type="match status" value="1"/>
</dbReference>
<evidence type="ECO:0000256" key="1">
    <source>
        <dbReference type="PIRSR" id="PIRSR605493-1"/>
    </source>
</evidence>
<organism evidence="2 3">
    <name type="scientific">Advenella kashmirensis W13003</name>
    <dbReference type="NCBI Taxonomy" id="1424334"/>
    <lineage>
        <taxon>Bacteria</taxon>
        <taxon>Pseudomonadati</taxon>
        <taxon>Pseudomonadota</taxon>
        <taxon>Betaproteobacteria</taxon>
        <taxon>Burkholderiales</taxon>
        <taxon>Alcaligenaceae</taxon>
    </lineage>
</organism>
<dbReference type="PANTHER" id="PTHR33254">
    <property type="entry name" value="4-HYDROXY-4-METHYL-2-OXOGLUTARATE ALDOLASE 3-RELATED"/>
    <property type="match status" value="1"/>
</dbReference>
<dbReference type="CDD" id="cd16841">
    <property type="entry name" value="RraA_family"/>
    <property type="match status" value="1"/>
</dbReference>
<dbReference type="RefSeq" id="WP_024005859.1">
    <property type="nucleotide sequence ID" value="NZ_KI650980.1"/>
</dbReference>
<dbReference type="GO" id="GO:0008168">
    <property type="term" value="F:methyltransferase activity"/>
    <property type="evidence" value="ECO:0007669"/>
    <property type="project" value="UniProtKB-KW"/>
</dbReference>
<protein>
    <submittedName>
        <fullName evidence="2">Dimethylmenaquinone methyltransferase</fullName>
    </submittedName>
</protein>
<dbReference type="HOGENOM" id="CLU_072626_3_0_4"/>
<dbReference type="Gene3D" id="3.50.30.40">
    <property type="entry name" value="Ribonuclease E inhibitor RraA/RraA-like"/>
    <property type="match status" value="1"/>
</dbReference>
<dbReference type="AlphaFoldDB" id="V8QRN7"/>
<dbReference type="InterPro" id="IPR036704">
    <property type="entry name" value="RraA/RraA-like_sf"/>
</dbReference>
<comment type="caution">
    <text evidence="2">The sequence shown here is derived from an EMBL/GenBank/DDBJ whole genome shotgun (WGS) entry which is preliminary data.</text>
</comment>
<feature type="binding site" evidence="1">
    <location>
        <position position="123"/>
    </location>
    <ligand>
        <name>substrate</name>
    </ligand>
</feature>
<feature type="binding site" evidence="1">
    <location>
        <position position="122"/>
    </location>
    <ligand>
        <name>substrate</name>
    </ligand>
</feature>
<dbReference type="Proteomes" id="UP000018733">
    <property type="component" value="Unassembled WGS sequence"/>
</dbReference>
<keyword evidence="2" id="KW-0489">Methyltransferase</keyword>
<accession>V8QRN7</accession>
<evidence type="ECO:0000313" key="3">
    <source>
        <dbReference type="Proteomes" id="UP000018733"/>
    </source>
</evidence>
<proteinExistence type="predicted"/>
<evidence type="ECO:0000313" key="2">
    <source>
        <dbReference type="EMBL" id="ETF01980.1"/>
    </source>
</evidence>
<sequence>MKKKQFDFNTLKTKLYTAVLSDVLDSMGYRDQAMLPFIRPLSEESVIFGSARTGYFMNTFSVAPGENPYEHEIALIDDLKPDDVVVLGCDGPTTRIAPWGELLSTASQHRGAVGCITDGLVRDIRYIRKLNFPVFHGGIGPLDSQGRGKMMNYDLPIECGGVTVHCNDLVFADADGVIVIPIDIAEQVIEKSLEKVESENHTREELANGLLLNDVYRKYGVL</sequence>
<dbReference type="GO" id="GO:0046872">
    <property type="term" value="F:metal ion binding"/>
    <property type="evidence" value="ECO:0007669"/>
    <property type="project" value="UniProtKB-KW"/>
</dbReference>
<keyword evidence="1" id="KW-0479">Metal-binding</keyword>
<dbReference type="SUPFAM" id="SSF89562">
    <property type="entry name" value="RraA-like"/>
    <property type="match status" value="1"/>
</dbReference>
<feature type="binding site" evidence="1">
    <location>
        <begin position="100"/>
        <end position="103"/>
    </location>
    <ligand>
        <name>substrate</name>
    </ligand>
</feature>
<gene>
    <name evidence="2" type="ORF">W822_14525</name>
</gene>
<dbReference type="InterPro" id="IPR005493">
    <property type="entry name" value="RraA/RraA-like"/>
</dbReference>
<keyword evidence="2" id="KW-0808">Transferase</keyword>
<dbReference type="PATRIC" id="fig|1424334.3.peg.2919"/>
<comment type="cofactor">
    <cofactor evidence="1">
        <name>Mg(2+)</name>
        <dbReference type="ChEBI" id="CHEBI:18420"/>
    </cofactor>
</comment>
<keyword evidence="1" id="KW-0460">Magnesium</keyword>
<dbReference type="STRING" id="1424334.W822_14525"/>
<dbReference type="eggNOG" id="COG0684">
    <property type="taxonomic scope" value="Bacteria"/>
</dbReference>
<dbReference type="GO" id="GO:0032259">
    <property type="term" value="P:methylation"/>
    <property type="evidence" value="ECO:0007669"/>
    <property type="project" value="UniProtKB-KW"/>
</dbReference>
<dbReference type="OrthoDB" id="9805307at2"/>
<reference evidence="2 3" key="1">
    <citation type="journal article" date="2014" name="Genome Announc.">
        <title>Draft Genome Sequence of Advenella kashmirensis Strain W13003, a Polycyclic Aromatic Hydrocarbon-Degrading Bacterium.</title>
        <authorList>
            <person name="Wang X."/>
            <person name="Jin D."/>
            <person name="Zhou L."/>
            <person name="Wu L."/>
            <person name="An W."/>
            <person name="Zhao L."/>
        </authorList>
    </citation>
    <scope>NUCLEOTIDE SEQUENCE [LARGE SCALE GENOMIC DNA]</scope>
    <source>
        <strain evidence="2 3">W13003</strain>
    </source>
</reference>
<dbReference type="EMBL" id="AYXT01000010">
    <property type="protein sequence ID" value="ETF01980.1"/>
    <property type="molecule type" value="Genomic_DNA"/>
</dbReference>
<name>V8QRN7_9BURK</name>
<dbReference type="Pfam" id="PF03737">
    <property type="entry name" value="RraA-like"/>
    <property type="match status" value="1"/>
</dbReference>
<keyword evidence="3" id="KW-1185">Reference proteome</keyword>